<sequence>MEEFLTSAILSGIAYDVMKCGVVLSITELKQRLRGWIISDSELLVLADEMKKLKLTDEMSETAIERKIAASPELIQLLENIKPSSESNTIIQHHSGSGDNIGRDKIIHNGK</sequence>
<keyword evidence="2" id="KW-1185">Reference proteome</keyword>
<dbReference type="Pfam" id="PF20701">
    <property type="entry name" value="HetE-N"/>
    <property type="match status" value="1"/>
</dbReference>
<comment type="caution">
    <text evidence="1">The sequence shown here is derived from an EMBL/GenBank/DDBJ whole genome shotgun (WGS) entry which is preliminary data.</text>
</comment>
<dbReference type="Proteomes" id="UP001160519">
    <property type="component" value="Unassembled WGS sequence"/>
</dbReference>
<dbReference type="EMBL" id="JAQSDF010000010">
    <property type="protein sequence ID" value="MDI1230505.1"/>
    <property type="molecule type" value="Genomic_DNA"/>
</dbReference>
<protein>
    <submittedName>
        <fullName evidence="1">Uncharacterized protein</fullName>
    </submittedName>
</protein>
<dbReference type="AlphaFoldDB" id="A0AA43Q4C0"/>
<proteinExistence type="predicted"/>
<reference evidence="1" key="1">
    <citation type="submission" date="2023-01" db="EMBL/GenBank/DDBJ databases">
        <title>Biogeochemical cycle of methane in antarctic sediments.</title>
        <authorList>
            <person name="Roldan D.M."/>
            <person name="Menes R.J."/>
        </authorList>
    </citation>
    <scope>NUCLEOTIDE SEQUENCE [LARGE SCALE GENOMIC DNA]</scope>
    <source>
        <strain evidence="1">K-2018 MAG008</strain>
    </source>
</reference>
<name>A0AA43Q4C0_9GAMM</name>
<gene>
    <name evidence="1" type="ORF">PSU93_05075</name>
</gene>
<evidence type="ECO:0000313" key="1">
    <source>
        <dbReference type="EMBL" id="MDI1230505.1"/>
    </source>
</evidence>
<accession>A0AA43Q4C0</accession>
<evidence type="ECO:0000313" key="2">
    <source>
        <dbReference type="Proteomes" id="UP001160519"/>
    </source>
</evidence>
<organism evidence="1 2">
    <name type="scientific">Candidatus Methylobacter titanis</name>
    <dbReference type="NCBI Taxonomy" id="3053457"/>
    <lineage>
        <taxon>Bacteria</taxon>
        <taxon>Pseudomonadati</taxon>
        <taxon>Pseudomonadota</taxon>
        <taxon>Gammaproteobacteria</taxon>
        <taxon>Methylococcales</taxon>
        <taxon>Methylococcaceae</taxon>
        <taxon>Methylobacter</taxon>
    </lineage>
</organism>